<proteinExistence type="predicted"/>
<keyword evidence="1" id="KW-0472">Membrane</keyword>
<dbReference type="AlphaFoldDB" id="A0A5J4NYL1"/>
<sequence length="153" mass="17401">MFPITPLLYNPIHTSDFVIHYFFVPLVFGLISLFLTAFCSTVFSAVRAIFSSENCQLVNDGSMLLLFLFLRPPHSIEPPVFPNRLFCTFLYYQRATLSLVIFRLFSTVSEFLVPSNVCHPTFLQNCPFCSLTSVRSFQIASSYPISSVPFFSP</sequence>
<protein>
    <submittedName>
        <fullName evidence="2">Uncharacterized protein</fullName>
    </submittedName>
</protein>
<organism evidence="2 3">
    <name type="scientific">Paragonimus westermani</name>
    <dbReference type="NCBI Taxonomy" id="34504"/>
    <lineage>
        <taxon>Eukaryota</taxon>
        <taxon>Metazoa</taxon>
        <taxon>Spiralia</taxon>
        <taxon>Lophotrochozoa</taxon>
        <taxon>Platyhelminthes</taxon>
        <taxon>Trematoda</taxon>
        <taxon>Digenea</taxon>
        <taxon>Plagiorchiida</taxon>
        <taxon>Troglotremata</taxon>
        <taxon>Troglotrematidae</taxon>
        <taxon>Paragonimus</taxon>
    </lineage>
</organism>
<comment type="caution">
    <text evidence="2">The sequence shown here is derived from an EMBL/GenBank/DDBJ whole genome shotgun (WGS) entry which is preliminary data.</text>
</comment>
<keyword evidence="1" id="KW-1133">Transmembrane helix</keyword>
<evidence type="ECO:0000313" key="2">
    <source>
        <dbReference type="EMBL" id="KAA3680402.1"/>
    </source>
</evidence>
<dbReference type="Proteomes" id="UP000324629">
    <property type="component" value="Unassembled WGS sequence"/>
</dbReference>
<evidence type="ECO:0000313" key="3">
    <source>
        <dbReference type="Proteomes" id="UP000324629"/>
    </source>
</evidence>
<dbReference type="EMBL" id="QNGE01000454">
    <property type="protein sequence ID" value="KAA3680402.1"/>
    <property type="molecule type" value="Genomic_DNA"/>
</dbReference>
<reference evidence="2 3" key="1">
    <citation type="journal article" date="2019" name="Gigascience">
        <title>Whole-genome sequence of the oriental lung fluke Paragonimus westermani.</title>
        <authorList>
            <person name="Oey H."/>
            <person name="Zakrzewski M."/>
            <person name="Narain K."/>
            <person name="Devi K.R."/>
            <person name="Agatsuma T."/>
            <person name="Nawaratna S."/>
            <person name="Gobert G.N."/>
            <person name="Jones M.K."/>
            <person name="Ragan M.A."/>
            <person name="McManus D.P."/>
            <person name="Krause L."/>
        </authorList>
    </citation>
    <scope>NUCLEOTIDE SEQUENCE [LARGE SCALE GENOMIC DNA]</scope>
    <source>
        <strain evidence="2 3">IND2009</strain>
    </source>
</reference>
<accession>A0A5J4NYL1</accession>
<keyword evidence="1" id="KW-0812">Transmembrane</keyword>
<name>A0A5J4NYL1_9TREM</name>
<keyword evidence="3" id="KW-1185">Reference proteome</keyword>
<gene>
    <name evidence="2" type="ORF">DEA37_0005309</name>
</gene>
<evidence type="ECO:0000256" key="1">
    <source>
        <dbReference type="SAM" id="Phobius"/>
    </source>
</evidence>
<feature type="transmembrane region" description="Helical" evidence="1">
    <location>
        <begin position="20"/>
        <end position="43"/>
    </location>
</feature>